<sequence>MQMVSIPDGLQPWEDRSDICKLTLSILQIMSGKLEVTINKKDGDKVTCVIADACMGWAIRVAKNMEIRRAAFWPALVTTLASMLFFQKLIDDGIINNSAINIYQLVRKTCRPIKPEPDAATIEAAFQVVIEAEEASRVTDWFICNSTTELEFAPFSLYPKLLPILARRLPRAWHWLRIITREEITSKIEHLLSEQTIRDKALDIKDKIRSSVNEGACSQRNLNNFIEWLTEKDTNAKDQHSP</sequence>
<evidence type="ECO:0000313" key="3">
    <source>
        <dbReference type="Proteomes" id="UP001151760"/>
    </source>
</evidence>
<comment type="similarity">
    <text evidence="1">Belongs to the UDP-glycosyltransferase family.</text>
</comment>
<protein>
    <submittedName>
        <fullName evidence="2">Uncharacterized protein</fullName>
    </submittedName>
</protein>
<name>A0ABQ5AK72_9ASTR</name>
<evidence type="ECO:0000256" key="1">
    <source>
        <dbReference type="ARBA" id="ARBA00009995"/>
    </source>
</evidence>
<gene>
    <name evidence="2" type="ORF">Tco_0824214</name>
</gene>
<dbReference type="EMBL" id="BQNB010012393">
    <property type="protein sequence ID" value="GJT03045.1"/>
    <property type="molecule type" value="Genomic_DNA"/>
</dbReference>
<keyword evidence="3" id="KW-1185">Reference proteome</keyword>
<accession>A0ABQ5AK72</accession>
<proteinExistence type="inferred from homology"/>
<reference evidence="2" key="1">
    <citation type="journal article" date="2022" name="Int. J. Mol. Sci.">
        <title>Draft Genome of Tanacetum Coccineum: Genomic Comparison of Closely Related Tanacetum-Family Plants.</title>
        <authorList>
            <person name="Yamashiro T."/>
            <person name="Shiraishi A."/>
            <person name="Nakayama K."/>
            <person name="Satake H."/>
        </authorList>
    </citation>
    <scope>NUCLEOTIDE SEQUENCE</scope>
</reference>
<dbReference type="Gene3D" id="3.40.50.2000">
    <property type="entry name" value="Glycogen Phosphorylase B"/>
    <property type="match status" value="1"/>
</dbReference>
<dbReference type="SUPFAM" id="SSF53756">
    <property type="entry name" value="UDP-Glycosyltransferase/glycogen phosphorylase"/>
    <property type="match status" value="2"/>
</dbReference>
<dbReference type="PANTHER" id="PTHR11926:SF1412">
    <property type="entry name" value="UDP-GLYCOSYLTRANSFERASE 83A1-LIKE"/>
    <property type="match status" value="1"/>
</dbReference>
<reference evidence="2" key="2">
    <citation type="submission" date="2022-01" db="EMBL/GenBank/DDBJ databases">
        <authorList>
            <person name="Yamashiro T."/>
            <person name="Shiraishi A."/>
            <person name="Satake H."/>
            <person name="Nakayama K."/>
        </authorList>
    </citation>
    <scope>NUCLEOTIDE SEQUENCE</scope>
</reference>
<organism evidence="2 3">
    <name type="scientific">Tanacetum coccineum</name>
    <dbReference type="NCBI Taxonomy" id="301880"/>
    <lineage>
        <taxon>Eukaryota</taxon>
        <taxon>Viridiplantae</taxon>
        <taxon>Streptophyta</taxon>
        <taxon>Embryophyta</taxon>
        <taxon>Tracheophyta</taxon>
        <taxon>Spermatophyta</taxon>
        <taxon>Magnoliopsida</taxon>
        <taxon>eudicotyledons</taxon>
        <taxon>Gunneridae</taxon>
        <taxon>Pentapetalae</taxon>
        <taxon>asterids</taxon>
        <taxon>campanulids</taxon>
        <taxon>Asterales</taxon>
        <taxon>Asteraceae</taxon>
        <taxon>Asteroideae</taxon>
        <taxon>Anthemideae</taxon>
        <taxon>Anthemidinae</taxon>
        <taxon>Tanacetum</taxon>
    </lineage>
</organism>
<evidence type="ECO:0000313" key="2">
    <source>
        <dbReference type="EMBL" id="GJT03045.1"/>
    </source>
</evidence>
<dbReference type="PANTHER" id="PTHR11926">
    <property type="entry name" value="GLUCOSYL/GLUCURONOSYL TRANSFERASES"/>
    <property type="match status" value="1"/>
</dbReference>
<comment type="caution">
    <text evidence="2">The sequence shown here is derived from an EMBL/GenBank/DDBJ whole genome shotgun (WGS) entry which is preliminary data.</text>
</comment>
<dbReference type="Proteomes" id="UP001151760">
    <property type="component" value="Unassembled WGS sequence"/>
</dbReference>